<evidence type="ECO:0000256" key="2">
    <source>
        <dbReference type="SAM" id="MobiDB-lite"/>
    </source>
</evidence>
<evidence type="ECO:0000259" key="4">
    <source>
        <dbReference type="PROSITE" id="PS50157"/>
    </source>
</evidence>
<keyword evidence="6" id="KW-1185">Reference proteome</keyword>
<accession>A0ABR1UE45</accession>
<dbReference type="Proteomes" id="UP001446871">
    <property type="component" value="Unassembled WGS sequence"/>
</dbReference>
<dbReference type="Gene3D" id="3.30.160.60">
    <property type="entry name" value="Classic Zinc Finger"/>
    <property type="match status" value="1"/>
</dbReference>
<keyword evidence="3" id="KW-0812">Transmembrane</keyword>
<sequence>MVSVAIENNNGSLLQQCFDFGHKKSFLYNLGQHESIEPSIQNNPLCLASIENKPDMINILLSNGADYGLARQLLRNARSAQAVDTLIGAAFAYHIAWIFENEKGAPLRSRFDNEYNKITQNVCITTCDTNTSIEPGNTVYYEWGPYSSTKSAESAWESSLAILRKACRCSLPRTAHGVLLFTAIAKAMSAEIDCKLGSTFETDLLADLNRWSIFMYTNPDELEALIRAIRNIWDIDIRKQTSNYDIHVDSCSTGGFMDVMQYFQDLANDLLRASYEVFAHPDPSDQQYFAAREENQMRCSSKTKLDALKQRYAYAYWPPKPPDKRSQVAEGVVYIVIAGVSFAVVFAYLITCGTAIFRYPTTTRSVIYVPAHTRRCDAAKVIERTYLLLSLLLGYLYPVPPANLVIEPSLDESRGSAMSSTVSTTTESDSPAPTTAQNESPLAEDPLSAASRNNVNNIDSVFPCSKCPRQFPRVGILNRHIREKHTNLRFPCSVLGCEKEFKRNCYRKEHERTQHSGPASLPPSLPAAYRQLPVVERLDTAAAAASHHNPYKRAQTSYGE</sequence>
<feature type="domain" description="C2H2-type" evidence="4">
    <location>
        <begin position="462"/>
        <end position="490"/>
    </location>
</feature>
<dbReference type="PROSITE" id="PS00028">
    <property type="entry name" value="ZINC_FINGER_C2H2_1"/>
    <property type="match status" value="2"/>
</dbReference>
<dbReference type="InterPro" id="IPR036236">
    <property type="entry name" value="Znf_C2H2_sf"/>
</dbReference>
<dbReference type="EMBL" id="JAQQWM010000007">
    <property type="protein sequence ID" value="KAK8057164.1"/>
    <property type="molecule type" value="Genomic_DNA"/>
</dbReference>
<keyword evidence="3" id="KW-1133">Transmembrane helix</keyword>
<comment type="caution">
    <text evidence="5">The sequence shown here is derived from an EMBL/GenBank/DDBJ whole genome shotgun (WGS) entry which is preliminary data.</text>
</comment>
<protein>
    <recommendedName>
        <fullName evidence="4">C2H2-type domain-containing protein</fullName>
    </recommendedName>
</protein>
<dbReference type="SUPFAM" id="SSF57667">
    <property type="entry name" value="beta-beta-alpha zinc fingers"/>
    <property type="match status" value="1"/>
</dbReference>
<dbReference type="SMART" id="SM00355">
    <property type="entry name" value="ZnF_C2H2"/>
    <property type="match status" value="2"/>
</dbReference>
<gene>
    <name evidence="5" type="ORF">PG996_011101</name>
</gene>
<keyword evidence="1" id="KW-0479">Metal-binding</keyword>
<feature type="transmembrane region" description="Helical" evidence="3">
    <location>
        <begin position="332"/>
        <end position="357"/>
    </location>
</feature>
<name>A0ABR1UE45_9PEZI</name>
<evidence type="ECO:0000256" key="3">
    <source>
        <dbReference type="SAM" id="Phobius"/>
    </source>
</evidence>
<keyword evidence="3" id="KW-0472">Membrane</keyword>
<feature type="compositionally biased region" description="Low complexity" evidence="2">
    <location>
        <begin position="416"/>
        <end position="430"/>
    </location>
</feature>
<feature type="compositionally biased region" description="Polar residues" evidence="2">
    <location>
        <begin position="431"/>
        <end position="440"/>
    </location>
</feature>
<feature type="domain" description="C2H2-type" evidence="4">
    <location>
        <begin position="490"/>
        <end position="520"/>
    </location>
</feature>
<reference evidence="5 6" key="1">
    <citation type="submission" date="2023-01" db="EMBL/GenBank/DDBJ databases">
        <title>Analysis of 21 Apiospora genomes using comparative genomics revels a genus with tremendous synthesis potential of carbohydrate active enzymes and secondary metabolites.</title>
        <authorList>
            <person name="Sorensen T."/>
        </authorList>
    </citation>
    <scope>NUCLEOTIDE SEQUENCE [LARGE SCALE GENOMIC DNA]</scope>
    <source>
        <strain evidence="5 6">CBS 83171</strain>
    </source>
</reference>
<feature type="region of interest" description="Disordered" evidence="2">
    <location>
        <begin position="415"/>
        <end position="444"/>
    </location>
</feature>
<proteinExistence type="predicted"/>
<evidence type="ECO:0000256" key="1">
    <source>
        <dbReference type="PROSITE-ProRule" id="PRU00042"/>
    </source>
</evidence>
<evidence type="ECO:0000313" key="6">
    <source>
        <dbReference type="Proteomes" id="UP001446871"/>
    </source>
</evidence>
<evidence type="ECO:0000313" key="5">
    <source>
        <dbReference type="EMBL" id="KAK8057164.1"/>
    </source>
</evidence>
<dbReference type="InterPro" id="IPR013087">
    <property type="entry name" value="Znf_C2H2_type"/>
</dbReference>
<organism evidence="5 6">
    <name type="scientific">Apiospora saccharicola</name>
    <dbReference type="NCBI Taxonomy" id="335842"/>
    <lineage>
        <taxon>Eukaryota</taxon>
        <taxon>Fungi</taxon>
        <taxon>Dikarya</taxon>
        <taxon>Ascomycota</taxon>
        <taxon>Pezizomycotina</taxon>
        <taxon>Sordariomycetes</taxon>
        <taxon>Xylariomycetidae</taxon>
        <taxon>Amphisphaeriales</taxon>
        <taxon>Apiosporaceae</taxon>
        <taxon>Apiospora</taxon>
    </lineage>
</organism>
<keyword evidence="1" id="KW-0863">Zinc-finger</keyword>
<dbReference type="PROSITE" id="PS50157">
    <property type="entry name" value="ZINC_FINGER_C2H2_2"/>
    <property type="match status" value="2"/>
</dbReference>
<keyword evidence="1" id="KW-0862">Zinc</keyword>